<organism evidence="1">
    <name type="scientific">Micromonas commoda virus</name>
    <dbReference type="NCBI Taxonomy" id="3057169"/>
    <lineage>
        <taxon>Viruses</taxon>
        <taxon>Varidnaviria</taxon>
        <taxon>Bamfordvirae</taxon>
        <taxon>Nucleocytoviricota</taxon>
        <taxon>Megaviricetes</taxon>
        <taxon>Algavirales</taxon>
        <taxon>Phycodnaviridae</taxon>
    </lineage>
</organism>
<protein>
    <submittedName>
        <fullName evidence="1">Uncharacterized protein</fullName>
    </submittedName>
</protein>
<evidence type="ECO:0000313" key="1">
    <source>
        <dbReference type="EMBL" id="XCA47437.1"/>
    </source>
</evidence>
<reference evidence="1" key="1">
    <citation type="submission" date="2024-06" db="EMBL/GenBank/DDBJ databases">
        <title>Evidence of context-dependent and transient costs of resisting viral infection in isolates of the marine microalga Micromonas sp. (class Mamiellophyceae).</title>
        <authorList>
            <person name="Bedi de Silva A."/>
            <person name="Schvarcz C.R."/>
            <person name="Steward G.R."/>
            <person name="Edwards K.F."/>
        </authorList>
    </citation>
    <scope>NUCLEOTIDE SEQUENCE</scope>
    <source>
        <strain evidence="1">McV-KB2</strain>
    </source>
</reference>
<proteinExistence type="predicted"/>
<sequence length="195" mass="22282">MHLSCNAIMYFFTSNFQTFNMDKFHSLMALVDKNASVLPDGDYLQIANLIKEIRDKVKPPRFLLDQNEPMTMPEYEPTTPSGIRSLTPDQANVTIDVSLLHADWANTDNARYADYEESDDEELDDEDSVPEHIGYRFNTVPDTLEVDDIPDHIYNAIMSSRGPVSTRRLSESDRDNYYEVAYPDGSTSVFASIHR</sequence>
<name>A0AAU7YQY8_9PHYC</name>
<accession>A0AAU7YQY8</accession>
<dbReference type="EMBL" id="PP911589">
    <property type="protein sequence ID" value="XCA47437.1"/>
    <property type="molecule type" value="Genomic_DNA"/>
</dbReference>